<proteinExistence type="predicted"/>
<dbReference type="AlphaFoldDB" id="A0A0F9NAD3"/>
<gene>
    <name evidence="5" type="ORF">LCGC14_1052190</name>
</gene>
<name>A0A0F9NAD3_9ZZZZ</name>
<dbReference type="SMART" id="SM00382">
    <property type="entry name" value="AAA"/>
    <property type="match status" value="1"/>
</dbReference>
<dbReference type="PANTHER" id="PTHR43875">
    <property type="entry name" value="MALTODEXTRIN IMPORT ATP-BINDING PROTEIN MSMX"/>
    <property type="match status" value="1"/>
</dbReference>
<dbReference type="SUPFAM" id="SSF52540">
    <property type="entry name" value="P-loop containing nucleoside triphosphate hydrolases"/>
    <property type="match status" value="1"/>
</dbReference>
<dbReference type="SUPFAM" id="SSF50331">
    <property type="entry name" value="MOP-like"/>
    <property type="match status" value="1"/>
</dbReference>
<comment type="caution">
    <text evidence="5">The sequence shown here is derived from an EMBL/GenBank/DDBJ whole genome shotgun (WGS) entry which is preliminary data.</text>
</comment>
<dbReference type="Pfam" id="PF00005">
    <property type="entry name" value="ABC_tran"/>
    <property type="match status" value="1"/>
</dbReference>
<dbReference type="PROSITE" id="PS50893">
    <property type="entry name" value="ABC_TRANSPORTER_2"/>
    <property type="match status" value="1"/>
</dbReference>
<evidence type="ECO:0000256" key="2">
    <source>
        <dbReference type="ARBA" id="ARBA00022741"/>
    </source>
</evidence>
<keyword evidence="1" id="KW-0813">Transport</keyword>
<dbReference type="GO" id="GO:0005524">
    <property type="term" value="F:ATP binding"/>
    <property type="evidence" value="ECO:0007669"/>
    <property type="project" value="UniProtKB-KW"/>
</dbReference>
<evidence type="ECO:0000313" key="5">
    <source>
        <dbReference type="EMBL" id="KKN08882.1"/>
    </source>
</evidence>
<keyword evidence="2" id="KW-0547">Nucleotide-binding</keyword>
<dbReference type="InterPro" id="IPR003593">
    <property type="entry name" value="AAA+_ATPase"/>
</dbReference>
<reference evidence="5" key="1">
    <citation type="journal article" date="2015" name="Nature">
        <title>Complex archaea that bridge the gap between prokaryotes and eukaryotes.</title>
        <authorList>
            <person name="Spang A."/>
            <person name="Saw J.H."/>
            <person name="Jorgensen S.L."/>
            <person name="Zaremba-Niedzwiedzka K."/>
            <person name="Martijn J."/>
            <person name="Lind A.E."/>
            <person name="van Eijk R."/>
            <person name="Schleper C."/>
            <person name="Guy L."/>
            <person name="Ettema T.J."/>
        </authorList>
    </citation>
    <scope>NUCLEOTIDE SEQUENCE</scope>
</reference>
<dbReference type="Gene3D" id="2.40.50.140">
    <property type="entry name" value="Nucleic acid-binding proteins"/>
    <property type="match status" value="1"/>
</dbReference>
<dbReference type="Gene3D" id="3.40.50.300">
    <property type="entry name" value="P-loop containing nucleotide triphosphate hydrolases"/>
    <property type="match status" value="1"/>
</dbReference>
<dbReference type="InterPro" id="IPR017871">
    <property type="entry name" value="ABC_transporter-like_CS"/>
</dbReference>
<dbReference type="InterPro" id="IPR047641">
    <property type="entry name" value="ABC_transpr_MalK/UgpC-like"/>
</dbReference>
<dbReference type="InterPro" id="IPR012340">
    <property type="entry name" value="NA-bd_OB-fold"/>
</dbReference>
<sequence length="368" mass="41943">MVNIKLENVNKTFGSDVHVLKDVDLEIRDEEFMVLVGPSGCGKSTCLNIIAGLEYVTDGKVFFDDIDVTYLPPKERRVAMVFQSYALYPHMNVRENMSFSLKLAKTNKSIINKRVKEAAEILSITELLDRKPKELSGGQRQRVALGRCIVRNPTVFLFDEPLSNLDAKLRIQMRGELIKLQNSLKITQVYVTHDQVEAMSMADRIAILFDGRFQQIGTPSEVYNKPANKFVASFIGSPSMNFFDAAFNKSNRKQITFGQQKYRITENMVQKLDKANSENIVLGIRPEHIEIAPDEHQDSFKVEITVVEFLGAETMITFEFQDGMSGMISVPGFYECRMGDAFYISFPQEKIHVFDIETEINLLFYPLE</sequence>
<dbReference type="InterPro" id="IPR040582">
    <property type="entry name" value="OB_MalK-like"/>
</dbReference>
<dbReference type="GO" id="GO:0008643">
    <property type="term" value="P:carbohydrate transport"/>
    <property type="evidence" value="ECO:0007669"/>
    <property type="project" value="InterPro"/>
</dbReference>
<dbReference type="InterPro" id="IPR003439">
    <property type="entry name" value="ABC_transporter-like_ATP-bd"/>
</dbReference>
<evidence type="ECO:0000256" key="1">
    <source>
        <dbReference type="ARBA" id="ARBA00022448"/>
    </source>
</evidence>
<dbReference type="PROSITE" id="PS00211">
    <property type="entry name" value="ABC_TRANSPORTER_1"/>
    <property type="match status" value="1"/>
</dbReference>
<feature type="domain" description="ABC transporter" evidence="4">
    <location>
        <begin position="4"/>
        <end position="235"/>
    </location>
</feature>
<evidence type="ECO:0000259" key="4">
    <source>
        <dbReference type="PROSITE" id="PS50893"/>
    </source>
</evidence>
<dbReference type="PANTHER" id="PTHR43875:SF1">
    <property type="entry name" value="OSMOPROTECTIVE COMPOUNDS UPTAKE ATP-BINDING PROTEIN GGTA"/>
    <property type="match status" value="1"/>
</dbReference>
<dbReference type="FunFam" id="3.40.50.300:FF:000042">
    <property type="entry name" value="Maltose/maltodextrin ABC transporter, ATP-binding protein"/>
    <property type="match status" value="1"/>
</dbReference>
<dbReference type="InterPro" id="IPR008995">
    <property type="entry name" value="Mo/tungstate-bd_C_term_dom"/>
</dbReference>
<dbReference type="InterPro" id="IPR015855">
    <property type="entry name" value="ABC_transpr_MalK-like"/>
</dbReference>
<organism evidence="5">
    <name type="scientific">marine sediment metagenome</name>
    <dbReference type="NCBI Taxonomy" id="412755"/>
    <lineage>
        <taxon>unclassified sequences</taxon>
        <taxon>metagenomes</taxon>
        <taxon>ecological metagenomes</taxon>
    </lineage>
</organism>
<dbReference type="EMBL" id="LAZR01004407">
    <property type="protein sequence ID" value="KKN08882.1"/>
    <property type="molecule type" value="Genomic_DNA"/>
</dbReference>
<dbReference type="NCBIfam" id="NF008653">
    <property type="entry name" value="PRK11650.1"/>
    <property type="match status" value="1"/>
</dbReference>
<evidence type="ECO:0000256" key="3">
    <source>
        <dbReference type="ARBA" id="ARBA00022840"/>
    </source>
</evidence>
<dbReference type="Pfam" id="PF17912">
    <property type="entry name" value="OB_MalK"/>
    <property type="match status" value="1"/>
</dbReference>
<dbReference type="GO" id="GO:0055052">
    <property type="term" value="C:ATP-binding cassette (ABC) transporter complex, substrate-binding subunit-containing"/>
    <property type="evidence" value="ECO:0007669"/>
    <property type="project" value="TreeGrafter"/>
</dbReference>
<accession>A0A0F9NAD3</accession>
<keyword evidence="3" id="KW-0067">ATP-binding</keyword>
<dbReference type="GO" id="GO:0016887">
    <property type="term" value="F:ATP hydrolysis activity"/>
    <property type="evidence" value="ECO:0007669"/>
    <property type="project" value="InterPro"/>
</dbReference>
<dbReference type="InterPro" id="IPR027417">
    <property type="entry name" value="P-loop_NTPase"/>
</dbReference>
<dbReference type="Gene3D" id="2.40.50.100">
    <property type="match status" value="1"/>
</dbReference>
<dbReference type="GO" id="GO:0140359">
    <property type="term" value="F:ABC-type transporter activity"/>
    <property type="evidence" value="ECO:0007669"/>
    <property type="project" value="InterPro"/>
</dbReference>
<protein>
    <recommendedName>
        <fullName evidence="4">ABC transporter domain-containing protein</fullName>
    </recommendedName>
</protein>
<dbReference type="CDD" id="cd03301">
    <property type="entry name" value="ABC_MalK_N"/>
    <property type="match status" value="1"/>
</dbReference>